<dbReference type="PANTHER" id="PTHR43391:SF82">
    <property type="entry name" value="OXIDOREDUCTASE SADH-RELATED"/>
    <property type="match status" value="1"/>
</dbReference>
<dbReference type="SUPFAM" id="SSF51735">
    <property type="entry name" value="NAD(P)-binding Rossmann-fold domains"/>
    <property type="match status" value="1"/>
</dbReference>
<keyword evidence="5" id="KW-1185">Reference proteome</keyword>
<reference evidence="4 5" key="1">
    <citation type="submission" date="2022-08" db="EMBL/GenBank/DDBJ databases">
        <title>novel species in genus Aeromicrobium.</title>
        <authorList>
            <person name="Ye L."/>
        </authorList>
    </citation>
    <scope>NUCLEOTIDE SEQUENCE [LARGE SCALE GENOMIC DNA]</scope>
    <source>
        <strain evidence="5">zg-Y1379</strain>
    </source>
</reference>
<keyword evidence="2" id="KW-0560">Oxidoreductase</keyword>
<dbReference type="PRINTS" id="PR00080">
    <property type="entry name" value="SDRFAMILY"/>
</dbReference>
<evidence type="ECO:0000313" key="4">
    <source>
        <dbReference type="EMBL" id="UUP14665.1"/>
    </source>
</evidence>
<gene>
    <name evidence="4" type="ORF">NQV15_04960</name>
</gene>
<dbReference type="CDD" id="cd05233">
    <property type="entry name" value="SDR_c"/>
    <property type="match status" value="1"/>
</dbReference>
<dbReference type="Pfam" id="PF00106">
    <property type="entry name" value="adh_short"/>
    <property type="match status" value="1"/>
</dbReference>
<protein>
    <submittedName>
        <fullName evidence="4">SDR family oxidoreductase</fullName>
    </submittedName>
</protein>
<evidence type="ECO:0000313" key="5">
    <source>
        <dbReference type="Proteomes" id="UP001316184"/>
    </source>
</evidence>
<evidence type="ECO:0000256" key="2">
    <source>
        <dbReference type="ARBA" id="ARBA00023002"/>
    </source>
</evidence>
<dbReference type="Gene3D" id="3.40.50.720">
    <property type="entry name" value="NAD(P)-binding Rossmann-like Domain"/>
    <property type="match status" value="1"/>
</dbReference>
<proteinExistence type="inferred from homology"/>
<name>A0ABY5MCF5_9ACTN</name>
<evidence type="ECO:0000256" key="1">
    <source>
        <dbReference type="ARBA" id="ARBA00006484"/>
    </source>
</evidence>
<evidence type="ECO:0000256" key="3">
    <source>
        <dbReference type="RuleBase" id="RU000363"/>
    </source>
</evidence>
<organism evidence="4 5">
    <name type="scientific">Aeromicrobium wangtongii</name>
    <dbReference type="NCBI Taxonomy" id="2969247"/>
    <lineage>
        <taxon>Bacteria</taxon>
        <taxon>Bacillati</taxon>
        <taxon>Actinomycetota</taxon>
        <taxon>Actinomycetes</taxon>
        <taxon>Propionibacteriales</taxon>
        <taxon>Nocardioidaceae</taxon>
        <taxon>Aeromicrobium</taxon>
    </lineage>
</organism>
<dbReference type="InterPro" id="IPR036291">
    <property type="entry name" value="NAD(P)-bd_dom_sf"/>
</dbReference>
<comment type="similarity">
    <text evidence="1 3">Belongs to the short-chain dehydrogenases/reductases (SDR) family.</text>
</comment>
<dbReference type="PANTHER" id="PTHR43391">
    <property type="entry name" value="RETINOL DEHYDROGENASE-RELATED"/>
    <property type="match status" value="1"/>
</dbReference>
<dbReference type="InterPro" id="IPR002347">
    <property type="entry name" value="SDR_fam"/>
</dbReference>
<dbReference type="PRINTS" id="PR00081">
    <property type="entry name" value="GDHRDH"/>
</dbReference>
<dbReference type="Proteomes" id="UP001316184">
    <property type="component" value="Chromosome"/>
</dbReference>
<sequence length="268" mass="28018">MTALTDKVIVVTGCTQGFGRVLVGLVAARGARLVISGPWPDEAEEQAADLRARGVDAVATGCDVTVADQVESLADLAVATYGRIDIWVNNAAASTPVGRAFDLDPGEFRRAIEVNALGTFHGTRAAVTRMLDTGGVVVNILGRGDNAGPTPYTTAYGATKAWVAGFTSSVRKEYADSGVQLVGFNPGMMLTDKLTGARAVGEAGERMMKPFAKVQAVFADPPEVAAERLVAVLEKDRPPAKVNLLGPVGASRHAVRYAARAVRGVKAR</sequence>
<dbReference type="RefSeq" id="WP_232398495.1">
    <property type="nucleotide sequence ID" value="NZ_CP102173.1"/>
</dbReference>
<dbReference type="EMBL" id="CP102173">
    <property type="protein sequence ID" value="UUP14665.1"/>
    <property type="molecule type" value="Genomic_DNA"/>
</dbReference>
<accession>A0ABY5MCF5</accession>